<keyword evidence="2" id="KW-1185">Reference proteome</keyword>
<organism evidence="1 2">
    <name type="scientific">Acinetobacter suaedae</name>
    <dbReference type="NCBI Taxonomy" id="2609668"/>
    <lineage>
        <taxon>Bacteria</taxon>
        <taxon>Pseudomonadati</taxon>
        <taxon>Pseudomonadota</taxon>
        <taxon>Gammaproteobacteria</taxon>
        <taxon>Moraxellales</taxon>
        <taxon>Moraxellaceae</taxon>
        <taxon>Acinetobacter</taxon>
    </lineage>
</organism>
<dbReference type="Proteomes" id="UP000325177">
    <property type="component" value="Chromosome"/>
</dbReference>
<dbReference type="KEGG" id="asue:F2A31_15210"/>
<evidence type="ECO:0000313" key="2">
    <source>
        <dbReference type="Proteomes" id="UP000325177"/>
    </source>
</evidence>
<accession>A0A5P1UYS1</accession>
<reference evidence="1 2" key="1">
    <citation type="submission" date="2019-09" db="EMBL/GenBank/DDBJ databases">
        <title>Acinetobacter sp. C16S1 isolated from saline soil.</title>
        <authorList>
            <person name="Xu L."/>
            <person name="Sun J.-Q."/>
        </authorList>
    </citation>
    <scope>NUCLEOTIDE SEQUENCE [LARGE SCALE GENOMIC DNA]</scope>
    <source>
        <strain evidence="1 2">C16S1</strain>
    </source>
</reference>
<name>A0A5P1UYS1_9GAMM</name>
<dbReference type="AlphaFoldDB" id="A0A5P1UYS1"/>
<sequence>MMAPLDHPRNALKIILKNTILKFKSLTDTIAIGGKDAACSDAVAGKYRHRNRGFLVTFDPSKVTNAYTSDISKSPHYEAVTKTGVITLSRLSYACSASDTPNLLACTKQSLLIS</sequence>
<dbReference type="EMBL" id="CP043909">
    <property type="protein sequence ID" value="QER40970.1"/>
    <property type="molecule type" value="Genomic_DNA"/>
</dbReference>
<protein>
    <submittedName>
        <fullName evidence="1">Uncharacterized protein</fullName>
    </submittedName>
</protein>
<evidence type="ECO:0000313" key="1">
    <source>
        <dbReference type="EMBL" id="QER40970.1"/>
    </source>
</evidence>
<gene>
    <name evidence="1" type="ORF">F2A31_15210</name>
</gene>
<proteinExistence type="predicted"/>